<dbReference type="AlphaFoldDB" id="A0A087UAU9"/>
<proteinExistence type="predicted"/>
<accession>A0A087UAU9</accession>
<feature type="non-terminal residue" evidence="1">
    <location>
        <position position="119"/>
    </location>
</feature>
<gene>
    <name evidence="1" type="ORF">X975_26137</name>
</gene>
<reference evidence="1 2" key="1">
    <citation type="submission" date="2013-11" db="EMBL/GenBank/DDBJ databases">
        <title>Genome sequencing of Stegodyphus mimosarum.</title>
        <authorList>
            <person name="Bechsgaard J."/>
        </authorList>
    </citation>
    <scope>NUCLEOTIDE SEQUENCE [LARGE SCALE GENOMIC DNA]</scope>
</reference>
<name>A0A087UAU9_STEMI</name>
<sequence>MHIILISILVARRSGASRTHFICIMIFISSTLYPGWSECSLLVFEFLNSFVVRFDLPLKSSIFNLGQFLIKFQAPDSVQLFQIQRAFPPDTNTIHNKTTPQVNFAFVWIKFASVSSSAT</sequence>
<organism evidence="1 2">
    <name type="scientific">Stegodyphus mimosarum</name>
    <name type="common">African social velvet spider</name>
    <dbReference type="NCBI Taxonomy" id="407821"/>
    <lineage>
        <taxon>Eukaryota</taxon>
        <taxon>Metazoa</taxon>
        <taxon>Ecdysozoa</taxon>
        <taxon>Arthropoda</taxon>
        <taxon>Chelicerata</taxon>
        <taxon>Arachnida</taxon>
        <taxon>Araneae</taxon>
        <taxon>Araneomorphae</taxon>
        <taxon>Entelegynae</taxon>
        <taxon>Eresoidea</taxon>
        <taxon>Eresidae</taxon>
        <taxon>Stegodyphus</taxon>
    </lineage>
</organism>
<dbReference type="Proteomes" id="UP000054359">
    <property type="component" value="Unassembled WGS sequence"/>
</dbReference>
<evidence type="ECO:0000313" key="2">
    <source>
        <dbReference type="Proteomes" id="UP000054359"/>
    </source>
</evidence>
<protein>
    <submittedName>
        <fullName evidence="1">Uncharacterized protein</fullName>
    </submittedName>
</protein>
<keyword evidence="2" id="KW-1185">Reference proteome</keyword>
<evidence type="ECO:0000313" key="1">
    <source>
        <dbReference type="EMBL" id="KFM74488.1"/>
    </source>
</evidence>
<dbReference type="EMBL" id="KK119044">
    <property type="protein sequence ID" value="KFM74488.1"/>
    <property type="molecule type" value="Genomic_DNA"/>
</dbReference>